<feature type="region of interest" description="Disordered" evidence="1">
    <location>
        <begin position="21"/>
        <end position="44"/>
    </location>
</feature>
<reference evidence="3" key="1">
    <citation type="journal article" date="2016" name="Genome Announc.">
        <title>Draft genome sequences of fungus Aspergillus calidoustus.</title>
        <authorList>
            <person name="Horn F."/>
            <person name="Linde J."/>
            <person name="Mattern D.J."/>
            <person name="Walther G."/>
            <person name="Guthke R."/>
            <person name="Scherlach K."/>
            <person name="Martin K."/>
            <person name="Brakhage A.A."/>
            <person name="Petzke L."/>
            <person name="Valiante V."/>
        </authorList>
    </citation>
    <scope>NUCLEOTIDE SEQUENCE [LARGE SCALE GENOMIC DNA]</scope>
    <source>
        <strain evidence="3">SF006504</strain>
    </source>
</reference>
<accession>A0A0U5GKP1</accession>
<dbReference type="Proteomes" id="UP000054771">
    <property type="component" value="Unassembled WGS sequence"/>
</dbReference>
<keyword evidence="3" id="KW-1185">Reference proteome</keyword>
<evidence type="ECO:0000313" key="2">
    <source>
        <dbReference type="EMBL" id="CEN59422.1"/>
    </source>
</evidence>
<sequence length="122" mass="13733">MAREPKSYHRHFGIYILSEKKKMHPNQVDNPPLPPPVVGAHPPSVQIQPLQNAPTSLKSFTIALPTPIAAYIFSTAACQPRGISTPARPRCRKQQRRRDELDPHLHPPPKSHTQLSKDTEQI</sequence>
<dbReference type="AlphaFoldDB" id="A0A0U5GKP1"/>
<name>A0A0U5GKP1_ASPCI</name>
<protein>
    <submittedName>
        <fullName evidence="2">Uncharacterized protein</fullName>
    </submittedName>
</protein>
<proteinExistence type="predicted"/>
<organism evidence="2 3">
    <name type="scientific">Aspergillus calidoustus</name>
    <dbReference type="NCBI Taxonomy" id="454130"/>
    <lineage>
        <taxon>Eukaryota</taxon>
        <taxon>Fungi</taxon>
        <taxon>Dikarya</taxon>
        <taxon>Ascomycota</taxon>
        <taxon>Pezizomycotina</taxon>
        <taxon>Eurotiomycetes</taxon>
        <taxon>Eurotiomycetidae</taxon>
        <taxon>Eurotiales</taxon>
        <taxon>Aspergillaceae</taxon>
        <taxon>Aspergillus</taxon>
        <taxon>Aspergillus subgen. Nidulantes</taxon>
    </lineage>
</organism>
<gene>
    <name evidence="2" type="ORF">ASPCAL01872</name>
</gene>
<dbReference type="EMBL" id="CDMC01000002">
    <property type="protein sequence ID" value="CEN59422.1"/>
    <property type="molecule type" value="Genomic_DNA"/>
</dbReference>
<evidence type="ECO:0000313" key="3">
    <source>
        <dbReference type="Proteomes" id="UP000054771"/>
    </source>
</evidence>
<evidence type="ECO:0000256" key="1">
    <source>
        <dbReference type="SAM" id="MobiDB-lite"/>
    </source>
</evidence>
<feature type="region of interest" description="Disordered" evidence="1">
    <location>
        <begin position="79"/>
        <end position="122"/>
    </location>
</feature>